<evidence type="ECO:0000313" key="1">
    <source>
        <dbReference type="EMBL" id="MDS9469687.1"/>
    </source>
</evidence>
<sequence>MKDFPRIREIEIYTRVGWREALPWQRVDFMQRNRLIFDSPAALEAALNGEVRHRMRADFEAFPPFSGENIHYPMLKEDLCLTT</sequence>
<name>A0ABU2HXA3_9RHOB</name>
<reference evidence="2" key="1">
    <citation type="submission" date="2023-07" db="EMBL/GenBank/DDBJ databases">
        <title>Paracoccus sp. MBLB3053 whole genome sequence.</title>
        <authorList>
            <person name="Hwang C.Y."/>
            <person name="Cho E.-S."/>
            <person name="Seo M.-J."/>
        </authorList>
    </citation>
    <scope>NUCLEOTIDE SEQUENCE [LARGE SCALE GENOMIC DNA]</scope>
    <source>
        <strain evidence="2">MBLB3053</strain>
    </source>
</reference>
<accession>A0ABU2HXA3</accession>
<proteinExistence type="predicted"/>
<comment type="caution">
    <text evidence="1">The sequence shown here is derived from an EMBL/GenBank/DDBJ whole genome shotgun (WGS) entry which is preliminary data.</text>
</comment>
<dbReference type="EMBL" id="JAVQLW010000004">
    <property type="protein sequence ID" value="MDS9469687.1"/>
    <property type="molecule type" value="Genomic_DNA"/>
</dbReference>
<dbReference type="RefSeq" id="WP_311162394.1">
    <property type="nucleotide sequence ID" value="NZ_JAVQLW010000004.1"/>
</dbReference>
<protein>
    <submittedName>
        <fullName evidence="1">Uncharacterized protein</fullName>
    </submittedName>
</protein>
<gene>
    <name evidence="1" type="ORF">RGQ15_19155</name>
</gene>
<dbReference type="Proteomes" id="UP001269144">
    <property type="component" value="Unassembled WGS sequence"/>
</dbReference>
<keyword evidence="2" id="KW-1185">Reference proteome</keyword>
<organism evidence="1 2">
    <name type="scientific">Paracoccus aurantius</name>
    <dbReference type="NCBI Taxonomy" id="3073814"/>
    <lineage>
        <taxon>Bacteria</taxon>
        <taxon>Pseudomonadati</taxon>
        <taxon>Pseudomonadota</taxon>
        <taxon>Alphaproteobacteria</taxon>
        <taxon>Rhodobacterales</taxon>
        <taxon>Paracoccaceae</taxon>
        <taxon>Paracoccus</taxon>
    </lineage>
</organism>
<evidence type="ECO:0000313" key="2">
    <source>
        <dbReference type="Proteomes" id="UP001269144"/>
    </source>
</evidence>